<reference evidence="12" key="1">
    <citation type="submission" date="2020-02" db="EMBL/GenBank/DDBJ databases">
        <authorList>
            <person name="Meier V. D."/>
        </authorList>
    </citation>
    <scope>NUCLEOTIDE SEQUENCE</scope>
    <source>
        <strain evidence="12">AVDCRST_MAG86</strain>
    </source>
</reference>
<comment type="function">
    <text evidence="1 10">Catalyzes the reversible adenylation of nicotinate mononucleotide (NaMN) to nicotinic acid adenine dinucleotide (NaAD).</text>
</comment>
<comment type="similarity">
    <text evidence="10">Belongs to the NadD family.</text>
</comment>
<comment type="pathway">
    <text evidence="2 10">Cofactor biosynthesis; NAD(+) biosynthesis; deamido-NAD(+) from nicotinate D-ribonucleotide: step 1/1.</text>
</comment>
<dbReference type="NCBIfam" id="NF000840">
    <property type="entry name" value="PRK00071.1-3"/>
    <property type="match status" value="1"/>
</dbReference>
<dbReference type="SUPFAM" id="SSF52374">
    <property type="entry name" value="Nucleotidylyl transferase"/>
    <property type="match status" value="1"/>
</dbReference>
<keyword evidence="7 10" id="KW-0067">ATP-binding</keyword>
<dbReference type="NCBIfam" id="TIGR00482">
    <property type="entry name" value="nicotinate (nicotinamide) nucleotide adenylyltransferase"/>
    <property type="match status" value="1"/>
</dbReference>
<dbReference type="Pfam" id="PF01467">
    <property type="entry name" value="CTP_transf_like"/>
    <property type="match status" value="1"/>
</dbReference>
<evidence type="ECO:0000256" key="4">
    <source>
        <dbReference type="ARBA" id="ARBA00022679"/>
    </source>
</evidence>
<evidence type="ECO:0000256" key="3">
    <source>
        <dbReference type="ARBA" id="ARBA00022642"/>
    </source>
</evidence>
<dbReference type="PANTHER" id="PTHR39321">
    <property type="entry name" value="NICOTINATE-NUCLEOTIDE ADENYLYLTRANSFERASE-RELATED"/>
    <property type="match status" value="1"/>
</dbReference>
<evidence type="ECO:0000256" key="2">
    <source>
        <dbReference type="ARBA" id="ARBA00005019"/>
    </source>
</evidence>
<comment type="catalytic activity">
    <reaction evidence="9 10">
        <text>nicotinate beta-D-ribonucleotide + ATP + H(+) = deamido-NAD(+) + diphosphate</text>
        <dbReference type="Rhea" id="RHEA:22860"/>
        <dbReference type="ChEBI" id="CHEBI:15378"/>
        <dbReference type="ChEBI" id="CHEBI:30616"/>
        <dbReference type="ChEBI" id="CHEBI:33019"/>
        <dbReference type="ChEBI" id="CHEBI:57502"/>
        <dbReference type="ChEBI" id="CHEBI:58437"/>
        <dbReference type="EC" id="2.7.7.18"/>
    </reaction>
</comment>
<dbReference type="InterPro" id="IPR014729">
    <property type="entry name" value="Rossmann-like_a/b/a_fold"/>
</dbReference>
<dbReference type="InterPro" id="IPR004821">
    <property type="entry name" value="Cyt_trans-like"/>
</dbReference>
<feature type="domain" description="Cytidyltransferase-like" evidence="11">
    <location>
        <begin position="5"/>
        <end position="163"/>
    </location>
</feature>
<evidence type="ECO:0000259" key="11">
    <source>
        <dbReference type="Pfam" id="PF01467"/>
    </source>
</evidence>
<evidence type="ECO:0000256" key="9">
    <source>
        <dbReference type="ARBA" id="ARBA00048721"/>
    </source>
</evidence>
<proteinExistence type="inferred from homology"/>
<organism evidence="12">
    <name type="scientific">uncultured Truepera sp</name>
    <dbReference type="NCBI Taxonomy" id="543023"/>
    <lineage>
        <taxon>Bacteria</taxon>
        <taxon>Thermotogati</taxon>
        <taxon>Deinococcota</taxon>
        <taxon>Deinococci</taxon>
        <taxon>Trueperales</taxon>
        <taxon>Trueperaceae</taxon>
        <taxon>Truepera</taxon>
        <taxon>environmental samples</taxon>
    </lineage>
</organism>
<evidence type="ECO:0000256" key="5">
    <source>
        <dbReference type="ARBA" id="ARBA00022695"/>
    </source>
</evidence>
<evidence type="ECO:0000256" key="6">
    <source>
        <dbReference type="ARBA" id="ARBA00022741"/>
    </source>
</evidence>
<dbReference type="Gene3D" id="3.40.50.620">
    <property type="entry name" value="HUPs"/>
    <property type="match status" value="1"/>
</dbReference>
<evidence type="ECO:0000256" key="7">
    <source>
        <dbReference type="ARBA" id="ARBA00022840"/>
    </source>
</evidence>
<name>A0A6J4VB44_9DEIN</name>
<dbReference type="EMBL" id="CADCWP010000153">
    <property type="protein sequence ID" value="CAA9573529.1"/>
    <property type="molecule type" value="Genomic_DNA"/>
</dbReference>
<dbReference type="InterPro" id="IPR005248">
    <property type="entry name" value="NadD/NMNAT"/>
</dbReference>
<sequence>MRLGLFGGRFDPPHLGHLLAAQSAFEALALDELWFIPAKTPPHKPALASADARVQMLLLATLSNPAFEVSRLELLRDGPSYTFDTVMETKKLRPDATLFFIIGVDAYADVASWHRAHELVRAVDMVAVARPGYTLGNLEPAFRRVQTLETRLCDVSSTEIRSRLNRRESVRYLLPELVETYLDRTSLYRQ</sequence>
<dbReference type="PANTHER" id="PTHR39321:SF3">
    <property type="entry name" value="PHOSPHOPANTETHEINE ADENYLYLTRANSFERASE"/>
    <property type="match status" value="1"/>
</dbReference>
<dbReference type="CDD" id="cd02165">
    <property type="entry name" value="NMNAT"/>
    <property type="match status" value="1"/>
</dbReference>
<dbReference type="GO" id="GO:0004515">
    <property type="term" value="F:nicotinate-nucleotide adenylyltransferase activity"/>
    <property type="evidence" value="ECO:0007669"/>
    <property type="project" value="UniProtKB-UniRule"/>
</dbReference>
<evidence type="ECO:0000256" key="1">
    <source>
        <dbReference type="ARBA" id="ARBA00002324"/>
    </source>
</evidence>
<dbReference type="GO" id="GO:0005524">
    <property type="term" value="F:ATP binding"/>
    <property type="evidence" value="ECO:0007669"/>
    <property type="project" value="UniProtKB-KW"/>
</dbReference>
<keyword evidence="8 10" id="KW-0520">NAD</keyword>
<gene>
    <name evidence="10" type="primary">nadD</name>
    <name evidence="12" type="ORF">AVDCRST_MAG86-2023</name>
</gene>
<evidence type="ECO:0000313" key="12">
    <source>
        <dbReference type="EMBL" id="CAA9573529.1"/>
    </source>
</evidence>
<keyword evidence="3 10" id="KW-0662">Pyridine nucleotide biosynthesis</keyword>
<keyword evidence="4 10" id="KW-0808">Transferase</keyword>
<keyword evidence="6 10" id="KW-0547">Nucleotide-binding</keyword>
<evidence type="ECO:0000256" key="10">
    <source>
        <dbReference type="HAMAP-Rule" id="MF_00244"/>
    </source>
</evidence>
<dbReference type="UniPathway" id="UPA00253">
    <property type="reaction ID" value="UER00332"/>
</dbReference>
<evidence type="ECO:0000256" key="8">
    <source>
        <dbReference type="ARBA" id="ARBA00023027"/>
    </source>
</evidence>
<accession>A0A6J4VB44</accession>
<dbReference type="NCBIfam" id="TIGR00125">
    <property type="entry name" value="cyt_tran_rel"/>
    <property type="match status" value="1"/>
</dbReference>
<dbReference type="EC" id="2.7.7.18" evidence="10"/>
<dbReference type="GO" id="GO:0009435">
    <property type="term" value="P:NAD+ biosynthetic process"/>
    <property type="evidence" value="ECO:0007669"/>
    <property type="project" value="UniProtKB-UniRule"/>
</dbReference>
<dbReference type="HAMAP" id="MF_00244">
    <property type="entry name" value="NaMN_adenylyltr"/>
    <property type="match status" value="1"/>
</dbReference>
<keyword evidence="5 10" id="KW-0548">Nucleotidyltransferase</keyword>
<protein>
    <recommendedName>
        <fullName evidence="10">Probable nicotinate-nucleotide adenylyltransferase</fullName>
        <ecNumber evidence="10">2.7.7.18</ecNumber>
    </recommendedName>
    <alternativeName>
        <fullName evidence="10">Deamido-NAD(+) diphosphorylase</fullName>
    </alternativeName>
    <alternativeName>
        <fullName evidence="10">Deamido-NAD(+) pyrophosphorylase</fullName>
    </alternativeName>
    <alternativeName>
        <fullName evidence="10">Nicotinate mononucleotide adenylyltransferase</fullName>
        <shortName evidence="10">NaMN adenylyltransferase</shortName>
    </alternativeName>
</protein>
<dbReference type="AlphaFoldDB" id="A0A6J4VB44"/>